<evidence type="ECO:0000313" key="2">
    <source>
        <dbReference type="Proteomes" id="UP000518300"/>
    </source>
</evidence>
<organism evidence="1 2">
    <name type="scientific">Pyxidicoccus fallax</name>
    <dbReference type="NCBI Taxonomy" id="394095"/>
    <lineage>
        <taxon>Bacteria</taxon>
        <taxon>Pseudomonadati</taxon>
        <taxon>Myxococcota</taxon>
        <taxon>Myxococcia</taxon>
        <taxon>Myxococcales</taxon>
        <taxon>Cystobacterineae</taxon>
        <taxon>Myxococcaceae</taxon>
        <taxon>Pyxidicoccus</taxon>
    </lineage>
</organism>
<dbReference type="EMBL" id="JABBJJ010000050">
    <property type="protein sequence ID" value="NMO15880.1"/>
    <property type="molecule type" value="Genomic_DNA"/>
</dbReference>
<proteinExistence type="predicted"/>
<sequence length="115" mass="13069">MPLVRARDVFGWCDRNLVDYQGEGVLHQALWDADLEEARGEHRLLKFKSGECKQSRVGWALLKNGTKARDEAARKGWHELRWNGEQWDWLRPPAAPSAAPAVPEAPVEHFAVASR</sequence>
<name>A0A848LA02_9BACT</name>
<dbReference type="AlphaFoldDB" id="A0A848LA02"/>
<reference evidence="1 2" key="1">
    <citation type="submission" date="2020-04" db="EMBL/GenBank/DDBJ databases">
        <title>Draft genome of Pyxidicoccus fallax type strain.</title>
        <authorList>
            <person name="Whitworth D.E."/>
        </authorList>
    </citation>
    <scope>NUCLEOTIDE SEQUENCE [LARGE SCALE GENOMIC DNA]</scope>
    <source>
        <strain evidence="1 2">DSM 14698</strain>
    </source>
</reference>
<gene>
    <name evidence="1" type="ORF">HG543_13615</name>
</gene>
<dbReference type="Proteomes" id="UP000518300">
    <property type="component" value="Unassembled WGS sequence"/>
</dbReference>
<keyword evidence="2" id="KW-1185">Reference proteome</keyword>
<accession>A0A848LA02</accession>
<evidence type="ECO:0000313" key="1">
    <source>
        <dbReference type="EMBL" id="NMO15880.1"/>
    </source>
</evidence>
<comment type="caution">
    <text evidence="1">The sequence shown here is derived from an EMBL/GenBank/DDBJ whole genome shotgun (WGS) entry which is preliminary data.</text>
</comment>
<dbReference type="RefSeq" id="WP_169345169.1">
    <property type="nucleotide sequence ID" value="NZ_JABBJJ010000050.1"/>
</dbReference>
<protein>
    <submittedName>
        <fullName evidence="1">Uncharacterized protein</fullName>
    </submittedName>
</protein>